<name>A0ACD3AFW0_9AGAR</name>
<reference evidence="1 2" key="1">
    <citation type="journal article" date="2019" name="Nat. Ecol. Evol.">
        <title>Megaphylogeny resolves global patterns of mushroom evolution.</title>
        <authorList>
            <person name="Varga T."/>
            <person name="Krizsan K."/>
            <person name="Foldi C."/>
            <person name="Dima B."/>
            <person name="Sanchez-Garcia M."/>
            <person name="Sanchez-Ramirez S."/>
            <person name="Szollosi G.J."/>
            <person name="Szarkandi J.G."/>
            <person name="Papp V."/>
            <person name="Albert L."/>
            <person name="Andreopoulos W."/>
            <person name="Angelini C."/>
            <person name="Antonin V."/>
            <person name="Barry K.W."/>
            <person name="Bougher N.L."/>
            <person name="Buchanan P."/>
            <person name="Buyck B."/>
            <person name="Bense V."/>
            <person name="Catcheside P."/>
            <person name="Chovatia M."/>
            <person name="Cooper J."/>
            <person name="Damon W."/>
            <person name="Desjardin D."/>
            <person name="Finy P."/>
            <person name="Geml J."/>
            <person name="Haridas S."/>
            <person name="Hughes K."/>
            <person name="Justo A."/>
            <person name="Karasinski D."/>
            <person name="Kautmanova I."/>
            <person name="Kiss B."/>
            <person name="Kocsube S."/>
            <person name="Kotiranta H."/>
            <person name="LaButti K.M."/>
            <person name="Lechner B.E."/>
            <person name="Liimatainen K."/>
            <person name="Lipzen A."/>
            <person name="Lukacs Z."/>
            <person name="Mihaltcheva S."/>
            <person name="Morgado L.N."/>
            <person name="Niskanen T."/>
            <person name="Noordeloos M.E."/>
            <person name="Ohm R.A."/>
            <person name="Ortiz-Santana B."/>
            <person name="Ovrebo C."/>
            <person name="Racz N."/>
            <person name="Riley R."/>
            <person name="Savchenko A."/>
            <person name="Shiryaev A."/>
            <person name="Soop K."/>
            <person name="Spirin V."/>
            <person name="Szebenyi C."/>
            <person name="Tomsovsky M."/>
            <person name="Tulloss R.E."/>
            <person name="Uehling J."/>
            <person name="Grigoriev I.V."/>
            <person name="Vagvolgyi C."/>
            <person name="Papp T."/>
            <person name="Martin F.M."/>
            <person name="Miettinen O."/>
            <person name="Hibbett D.S."/>
            <person name="Nagy L.G."/>
        </authorList>
    </citation>
    <scope>NUCLEOTIDE SEQUENCE [LARGE SCALE GENOMIC DNA]</scope>
    <source>
        <strain evidence="1 2">NL-1719</strain>
    </source>
</reference>
<protein>
    <submittedName>
        <fullName evidence="1">Uncharacterized protein</fullName>
    </submittedName>
</protein>
<keyword evidence="2" id="KW-1185">Reference proteome</keyword>
<organism evidence="1 2">
    <name type="scientific">Pluteus cervinus</name>
    <dbReference type="NCBI Taxonomy" id="181527"/>
    <lineage>
        <taxon>Eukaryota</taxon>
        <taxon>Fungi</taxon>
        <taxon>Dikarya</taxon>
        <taxon>Basidiomycota</taxon>
        <taxon>Agaricomycotina</taxon>
        <taxon>Agaricomycetes</taxon>
        <taxon>Agaricomycetidae</taxon>
        <taxon>Agaricales</taxon>
        <taxon>Pluteineae</taxon>
        <taxon>Pluteaceae</taxon>
        <taxon>Pluteus</taxon>
    </lineage>
</organism>
<evidence type="ECO:0000313" key="2">
    <source>
        <dbReference type="Proteomes" id="UP000308600"/>
    </source>
</evidence>
<evidence type="ECO:0000313" key="1">
    <source>
        <dbReference type="EMBL" id="TFK64274.1"/>
    </source>
</evidence>
<accession>A0ACD3AFW0</accession>
<sequence length="314" mass="34846">MGEPSQGETTSDGSIILVESKPPVNGLQPTCTEISEQRLPCELEQVIFELVALANRSEIPTLMLVSQRTRIWLAKYLYSAIIRRGMTGDPARQTYNPPTAALPSYARHVNYLLVYFVIETDVLMSHLSQCLNLTNVAMWCQSLPEGTLAALSALPALVQLTVNISALMNGAESDPYDLSDPLFGRLTHLDVLDGCPSWSKLSGLQTLVNLTHLGLTDVSDVVLLGEIMKSCTKLSAVVLHESGLDEGDYQDVRIVQCQFKTADYVDDWIKQAEGRRCFWDVVEDLIRERRNKNSQNPPEVSKKAEVNDSQNCSM</sequence>
<proteinExistence type="predicted"/>
<dbReference type="EMBL" id="ML208482">
    <property type="protein sequence ID" value="TFK64274.1"/>
    <property type="molecule type" value="Genomic_DNA"/>
</dbReference>
<dbReference type="Proteomes" id="UP000308600">
    <property type="component" value="Unassembled WGS sequence"/>
</dbReference>
<gene>
    <name evidence="1" type="ORF">BDN72DRAFT_963330</name>
</gene>